<evidence type="ECO:0000313" key="2">
    <source>
        <dbReference type="EMBL" id="QMU97901.1"/>
    </source>
</evidence>
<evidence type="ECO:0000313" key="3">
    <source>
        <dbReference type="Proteomes" id="UP000515708"/>
    </source>
</evidence>
<dbReference type="AlphaFoldDB" id="A0A7D8ACV3"/>
<sequence>MGRMMLWMLLWGPFVLAVAIGIVLHLSRRGSRVTQPGSLRLTSALAGGVPALIIGLAPAVTSFWMPGQGLPLEVRALLPLLLGIAGVALLTIPPPPRRALAAADLSPRGVAAFVRPVWPLTMVLLALTITAITVAAGLASSRDELGRFTQYSVSIGTSGTEIGTGIYGWHYSVPSVIAIAALIIAALTAWALIARPAWADDVERDSALRRLRSSLVGRAVLGALLIHLFVVLQSLASTASLRGSAPSSELGTVSVGTPFAAMSPLLGGLGQAALIAGLALWILLALSALPMRTRRHSALAAA</sequence>
<feature type="transmembrane region" description="Helical" evidence="1">
    <location>
        <begin position="117"/>
        <end position="139"/>
    </location>
</feature>
<feature type="transmembrane region" description="Helical" evidence="1">
    <location>
        <begin position="176"/>
        <end position="194"/>
    </location>
</feature>
<feature type="transmembrane region" description="Helical" evidence="1">
    <location>
        <begin position="39"/>
        <end position="64"/>
    </location>
</feature>
<keyword evidence="1" id="KW-1133">Transmembrane helix</keyword>
<protein>
    <submittedName>
        <fullName evidence="2">Uncharacterized protein</fullName>
    </submittedName>
</protein>
<reference evidence="2 3" key="1">
    <citation type="journal article" date="2020" name="Front. Microbiol.">
        <title>Design of Bacterial Strain-Specific qPCR Assays Using NGS Data and Publicly Available Resources and Its Application to Track Biocontrol Strains.</title>
        <authorList>
            <person name="Hernandez I."/>
            <person name="Sant C."/>
            <person name="Martinez R."/>
            <person name="Fernandez C."/>
        </authorList>
    </citation>
    <scope>NUCLEOTIDE SEQUENCE [LARGE SCALE GENOMIC DNA]</scope>
    <source>
        <strain evidence="2 3">B24</strain>
    </source>
</reference>
<gene>
    <name evidence="2" type="ORF">FVO59_12325</name>
</gene>
<organism evidence="2 3">
    <name type="scientific">Microbacterium esteraromaticum</name>
    <dbReference type="NCBI Taxonomy" id="57043"/>
    <lineage>
        <taxon>Bacteria</taxon>
        <taxon>Bacillati</taxon>
        <taxon>Actinomycetota</taxon>
        <taxon>Actinomycetes</taxon>
        <taxon>Micrococcales</taxon>
        <taxon>Microbacteriaceae</taxon>
        <taxon>Microbacterium</taxon>
    </lineage>
</organism>
<proteinExistence type="predicted"/>
<accession>A0A7D8ACV3</accession>
<dbReference type="RefSeq" id="WP_182252913.1">
    <property type="nucleotide sequence ID" value="NZ_CP043732.1"/>
</dbReference>
<dbReference type="Proteomes" id="UP000515708">
    <property type="component" value="Chromosome"/>
</dbReference>
<name>A0A7D8ACV3_9MICO</name>
<feature type="transmembrane region" description="Helical" evidence="1">
    <location>
        <begin position="268"/>
        <end position="289"/>
    </location>
</feature>
<feature type="transmembrane region" description="Helical" evidence="1">
    <location>
        <begin position="215"/>
        <end position="236"/>
    </location>
</feature>
<feature type="transmembrane region" description="Helical" evidence="1">
    <location>
        <begin position="6"/>
        <end position="27"/>
    </location>
</feature>
<evidence type="ECO:0000256" key="1">
    <source>
        <dbReference type="SAM" id="Phobius"/>
    </source>
</evidence>
<dbReference type="EMBL" id="CP043732">
    <property type="protein sequence ID" value="QMU97901.1"/>
    <property type="molecule type" value="Genomic_DNA"/>
</dbReference>
<keyword evidence="1" id="KW-0812">Transmembrane</keyword>
<keyword evidence="1" id="KW-0472">Membrane</keyword>
<feature type="transmembrane region" description="Helical" evidence="1">
    <location>
        <begin position="76"/>
        <end position="96"/>
    </location>
</feature>